<organism evidence="24 25">
    <name type="scientific">Anabas testudineus</name>
    <name type="common">Climbing perch</name>
    <name type="synonym">Anthias testudineus</name>
    <dbReference type="NCBI Taxonomy" id="64144"/>
    <lineage>
        <taxon>Eukaryota</taxon>
        <taxon>Metazoa</taxon>
        <taxon>Chordata</taxon>
        <taxon>Craniata</taxon>
        <taxon>Vertebrata</taxon>
        <taxon>Euteleostomi</taxon>
        <taxon>Actinopterygii</taxon>
        <taxon>Neopterygii</taxon>
        <taxon>Teleostei</taxon>
        <taxon>Neoteleostei</taxon>
        <taxon>Acanthomorphata</taxon>
        <taxon>Anabantaria</taxon>
        <taxon>Anabantiformes</taxon>
        <taxon>Anabantoidei</taxon>
        <taxon>Anabantidae</taxon>
        <taxon>Anabas</taxon>
    </lineage>
</organism>
<dbReference type="GeneTree" id="ENSGT00940000161218"/>
<keyword evidence="10 18" id="KW-0067">ATP-binding</keyword>
<evidence type="ECO:0000256" key="5">
    <source>
        <dbReference type="ARBA" id="ARBA00022553"/>
    </source>
</evidence>
<accession>A0A3Q1JLR5</accession>
<dbReference type="Pfam" id="PF00017">
    <property type="entry name" value="SH2"/>
    <property type="match status" value="1"/>
</dbReference>
<dbReference type="GO" id="GO:0005524">
    <property type="term" value="F:ATP binding"/>
    <property type="evidence" value="ECO:0007669"/>
    <property type="project" value="UniProtKB-UniRule"/>
</dbReference>
<dbReference type="Pfam" id="PF07714">
    <property type="entry name" value="PK_Tyr_Ser-Thr"/>
    <property type="match status" value="1"/>
</dbReference>
<evidence type="ECO:0000256" key="15">
    <source>
        <dbReference type="ARBA" id="ARBA00051245"/>
    </source>
</evidence>
<evidence type="ECO:0000256" key="13">
    <source>
        <dbReference type="ARBA" id="ARBA00023273"/>
    </source>
</evidence>
<keyword evidence="3 17" id="KW-0728">SH3 domain</keyword>
<dbReference type="InterPro" id="IPR020635">
    <property type="entry name" value="Tyr_kinase_cat_dom"/>
</dbReference>
<dbReference type="PANTHER" id="PTHR24418">
    <property type="entry name" value="TYROSINE-PROTEIN KINASE"/>
    <property type="match status" value="1"/>
</dbReference>
<dbReference type="InterPro" id="IPR050198">
    <property type="entry name" value="Non-receptor_tyrosine_kinases"/>
</dbReference>
<dbReference type="GO" id="GO:0005634">
    <property type="term" value="C:nucleus"/>
    <property type="evidence" value="ECO:0007669"/>
    <property type="project" value="UniProtKB-ARBA"/>
</dbReference>
<protein>
    <recommendedName>
        <fullName evidence="19">Tyrosine-protein kinase</fullName>
        <ecNumber evidence="19">2.7.10.2</ecNumber>
    </recommendedName>
</protein>
<dbReference type="Pfam" id="PF00018">
    <property type="entry name" value="SH3_1"/>
    <property type="match status" value="1"/>
</dbReference>
<evidence type="ECO:0000256" key="1">
    <source>
        <dbReference type="ARBA" id="ARBA00004466"/>
    </source>
</evidence>
<reference evidence="24" key="1">
    <citation type="submission" date="2021-04" db="EMBL/GenBank/DDBJ databases">
        <authorList>
            <consortium name="Wellcome Sanger Institute Data Sharing"/>
        </authorList>
    </citation>
    <scope>NUCLEOTIDE SEQUENCE [LARGE SCALE GENOMIC DNA]</scope>
</reference>
<evidence type="ECO:0000259" key="22">
    <source>
        <dbReference type="PROSITE" id="PS50002"/>
    </source>
</evidence>
<reference evidence="24" key="2">
    <citation type="submission" date="2025-08" db="UniProtKB">
        <authorList>
            <consortium name="Ensembl"/>
        </authorList>
    </citation>
    <scope>IDENTIFICATION</scope>
</reference>
<dbReference type="SUPFAM" id="SSF50044">
    <property type="entry name" value="SH3-domain"/>
    <property type="match status" value="1"/>
</dbReference>
<evidence type="ECO:0000256" key="16">
    <source>
        <dbReference type="PROSITE-ProRule" id="PRU00191"/>
    </source>
</evidence>
<keyword evidence="9 19" id="KW-0418">Kinase</keyword>
<dbReference type="SMART" id="SM00252">
    <property type="entry name" value="SH2"/>
    <property type="match status" value="1"/>
</dbReference>
<comment type="subcellular location">
    <subcellularLocation>
        <location evidence="1">Cell projection</location>
        <location evidence="1">Ruffle</location>
    </subcellularLocation>
    <subcellularLocation>
        <location evidence="2">Cytoplasm</location>
    </subcellularLocation>
</comment>
<keyword evidence="13" id="KW-0966">Cell projection</keyword>
<dbReference type="CDD" id="cd05148">
    <property type="entry name" value="PTKc_Srm_Brk"/>
    <property type="match status" value="1"/>
</dbReference>
<keyword evidence="12 19" id="KW-0829">Tyrosine-protein kinase</keyword>
<dbReference type="InterPro" id="IPR011009">
    <property type="entry name" value="Kinase-like_dom_sf"/>
</dbReference>
<keyword evidence="5" id="KW-0597">Phosphoprotein</keyword>
<dbReference type="EC" id="2.7.10.2" evidence="19"/>
<feature type="domain" description="Protein kinase" evidence="23">
    <location>
        <begin position="249"/>
        <end position="503"/>
    </location>
</feature>
<feature type="region of interest" description="Disordered" evidence="20">
    <location>
        <begin position="24"/>
        <end position="60"/>
    </location>
</feature>
<dbReference type="GeneID" id="113167410"/>
<keyword evidence="8 18" id="KW-0547">Nucleotide-binding</keyword>
<evidence type="ECO:0000256" key="11">
    <source>
        <dbReference type="ARBA" id="ARBA00022999"/>
    </source>
</evidence>
<dbReference type="GO" id="GO:0004715">
    <property type="term" value="F:non-membrane spanning protein tyrosine kinase activity"/>
    <property type="evidence" value="ECO:0007669"/>
    <property type="project" value="UniProtKB-EC"/>
</dbReference>
<dbReference type="FunFam" id="3.30.200.20:FF:000053">
    <property type="entry name" value="Tyrosine-protein kinase"/>
    <property type="match status" value="1"/>
</dbReference>
<evidence type="ECO:0000313" key="25">
    <source>
        <dbReference type="Proteomes" id="UP000265040"/>
    </source>
</evidence>
<dbReference type="Gene3D" id="2.30.30.40">
    <property type="entry name" value="SH3 Domains"/>
    <property type="match status" value="1"/>
</dbReference>
<evidence type="ECO:0000256" key="20">
    <source>
        <dbReference type="SAM" id="MobiDB-lite"/>
    </source>
</evidence>
<dbReference type="STRING" id="64144.ENSATEP00000036067"/>
<reference evidence="24" key="3">
    <citation type="submission" date="2025-09" db="UniProtKB">
        <authorList>
            <consortium name="Ensembl"/>
        </authorList>
    </citation>
    <scope>IDENTIFICATION</scope>
</reference>
<keyword evidence="11 16" id="KW-0727">SH2 domain</keyword>
<evidence type="ECO:0000256" key="4">
    <source>
        <dbReference type="ARBA" id="ARBA00022490"/>
    </source>
</evidence>
<dbReference type="InterPro" id="IPR000980">
    <property type="entry name" value="SH2"/>
</dbReference>
<dbReference type="PROSITE" id="PS50002">
    <property type="entry name" value="SH3"/>
    <property type="match status" value="1"/>
</dbReference>
<dbReference type="InterPro" id="IPR001245">
    <property type="entry name" value="Ser-Thr/Tyr_kinase_cat_dom"/>
</dbReference>
<dbReference type="Gene3D" id="3.30.505.10">
    <property type="entry name" value="SH2 domain"/>
    <property type="match status" value="1"/>
</dbReference>
<dbReference type="Ensembl" id="ENSATET00000036583.3">
    <property type="protein sequence ID" value="ENSATEP00000036067.1"/>
    <property type="gene ID" value="ENSATEG00000024791.3"/>
</dbReference>
<evidence type="ECO:0000313" key="24">
    <source>
        <dbReference type="Ensembl" id="ENSATEP00000036067.1"/>
    </source>
</evidence>
<keyword evidence="7" id="KW-0519">Myristate</keyword>
<dbReference type="InterPro" id="IPR036028">
    <property type="entry name" value="SH3-like_dom_sf"/>
</dbReference>
<dbReference type="OrthoDB" id="4062651at2759"/>
<feature type="domain" description="SH3" evidence="22">
    <location>
        <begin position="62"/>
        <end position="126"/>
    </location>
</feature>
<evidence type="ECO:0000259" key="21">
    <source>
        <dbReference type="PROSITE" id="PS50001"/>
    </source>
</evidence>
<dbReference type="CTD" id="767734"/>
<evidence type="ECO:0000256" key="17">
    <source>
        <dbReference type="PROSITE-ProRule" id="PRU00192"/>
    </source>
</evidence>
<comment type="catalytic activity">
    <reaction evidence="15 19">
        <text>L-tyrosyl-[protein] + ATP = O-phospho-L-tyrosyl-[protein] + ADP + H(+)</text>
        <dbReference type="Rhea" id="RHEA:10596"/>
        <dbReference type="Rhea" id="RHEA-COMP:10136"/>
        <dbReference type="Rhea" id="RHEA-COMP:20101"/>
        <dbReference type="ChEBI" id="CHEBI:15378"/>
        <dbReference type="ChEBI" id="CHEBI:30616"/>
        <dbReference type="ChEBI" id="CHEBI:46858"/>
        <dbReference type="ChEBI" id="CHEBI:61978"/>
        <dbReference type="ChEBI" id="CHEBI:456216"/>
        <dbReference type="EC" id="2.7.10.2"/>
    </reaction>
</comment>
<evidence type="ECO:0000256" key="14">
    <source>
        <dbReference type="ARBA" id="ARBA00023288"/>
    </source>
</evidence>
<dbReference type="Gene3D" id="1.10.510.10">
    <property type="entry name" value="Transferase(Phosphotransferase) domain 1"/>
    <property type="match status" value="1"/>
</dbReference>
<feature type="domain" description="SH2" evidence="21">
    <location>
        <begin position="132"/>
        <end position="224"/>
    </location>
</feature>
<dbReference type="InParanoid" id="A0A3Q1JLR5"/>
<dbReference type="RefSeq" id="XP_026223782.1">
    <property type="nucleotide sequence ID" value="XM_026367997.1"/>
</dbReference>
<evidence type="ECO:0000256" key="19">
    <source>
        <dbReference type="RuleBase" id="RU362096"/>
    </source>
</evidence>
<dbReference type="Proteomes" id="UP000265040">
    <property type="component" value="Chromosome 7"/>
</dbReference>
<evidence type="ECO:0000256" key="10">
    <source>
        <dbReference type="ARBA" id="ARBA00022840"/>
    </source>
</evidence>
<evidence type="ECO:0000256" key="12">
    <source>
        <dbReference type="ARBA" id="ARBA00023137"/>
    </source>
</evidence>
<dbReference type="PROSITE" id="PS50001">
    <property type="entry name" value="SH2"/>
    <property type="match status" value="1"/>
</dbReference>
<dbReference type="PROSITE" id="PS00107">
    <property type="entry name" value="PROTEIN_KINASE_ATP"/>
    <property type="match status" value="1"/>
</dbReference>
<dbReference type="SUPFAM" id="SSF56112">
    <property type="entry name" value="Protein kinase-like (PK-like)"/>
    <property type="match status" value="1"/>
</dbReference>
<dbReference type="GO" id="GO:0001726">
    <property type="term" value="C:ruffle"/>
    <property type="evidence" value="ECO:0007669"/>
    <property type="project" value="UniProtKB-SubCell"/>
</dbReference>
<name>A0A3Q1JLR5_ANATE</name>
<keyword evidence="14" id="KW-0449">Lipoprotein</keyword>
<evidence type="ECO:0000256" key="6">
    <source>
        <dbReference type="ARBA" id="ARBA00022679"/>
    </source>
</evidence>
<dbReference type="SMART" id="SM00326">
    <property type="entry name" value="SH3"/>
    <property type="match status" value="1"/>
</dbReference>
<sequence length="506" mass="57454">MDESVRRACPCLETLWQRIFSDKKASPDGTATAADGVGGGGDGGSEESRRGPGSVQQDKLPESGSVYTAMWAFEGRHEDELSFLEGDLFSVISRSGDWWTARRIDGNGRVLDTGIVPSNYLARAESLAMQPWYFGTMNRFEAQCNLLGPGNEDGAFLIRHSDKGNIGYVLSVKSGNRVRHFKILQTNENTFYVEHSHHFSSLIDLVEHYCANNLNNISRLGNSCKRIKPNTSDLSHFTVDEWELPKEEFTLEEELGSGYFADVYRGRWKNRINVAIKIIKSDSELNHREFHREVQILKSLRHRHLICLFAVCTASAPYYIITELMEKGSLLHFLRGPEGQHQEISSLIDMGAQVADGMSYLEEQKSIHRDLAARNVLVGEHYICKVADFGLARVIKEPFYITEDKKIPYKWSAPEAISHGRFSNKSDVWSFGVLLYEIITYGSVPYPALSNQEVYQQVTNGYRMPPPTKCPNFLYKIMLQCWSAEPEDRPDFKFLKVKLDSSYELD</sequence>
<evidence type="ECO:0000256" key="3">
    <source>
        <dbReference type="ARBA" id="ARBA00022443"/>
    </source>
</evidence>
<comment type="similarity">
    <text evidence="19">Belongs to the protein kinase superfamily. Tyr protein kinase family.</text>
</comment>
<dbReference type="GO" id="GO:0005737">
    <property type="term" value="C:cytoplasm"/>
    <property type="evidence" value="ECO:0007669"/>
    <property type="project" value="UniProtKB-SubCell"/>
</dbReference>
<dbReference type="PRINTS" id="PR00109">
    <property type="entry name" value="TYRKINASE"/>
</dbReference>
<dbReference type="OMA" id="LWKGQVR"/>
<evidence type="ECO:0000256" key="7">
    <source>
        <dbReference type="ARBA" id="ARBA00022707"/>
    </source>
</evidence>
<dbReference type="PRINTS" id="PR00401">
    <property type="entry name" value="SH2DOMAIN"/>
</dbReference>
<keyword evidence="25" id="KW-1185">Reference proteome</keyword>
<dbReference type="InterPro" id="IPR000719">
    <property type="entry name" value="Prot_kinase_dom"/>
</dbReference>
<evidence type="ECO:0000259" key="23">
    <source>
        <dbReference type="PROSITE" id="PS50011"/>
    </source>
</evidence>
<dbReference type="FunFam" id="1.10.510.10:FF:000399">
    <property type="entry name" value="Tyrosine-protein kinase"/>
    <property type="match status" value="1"/>
</dbReference>
<keyword evidence="4" id="KW-0963">Cytoplasm</keyword>
<dbReference type="AlphaFoldDB" id="A0A3Q1JLR5"/>
<proteinExistence type="inferred from homology"/>
<evidence type="ECO:0000256" key="9">
    <source>
        <dbReference type="ARBA" id="ARBA00022777"/>
    </source>
</evidence>
<feature type="binding site" evidence="18">
    <location>
        <position position="277"/>
    </location>
    <ligand>
        <name>ATP</name>
        <dbReference type="ChEBI" id="CHEBI:30616"/>
    </ligand>
</feature>
<evidence type="ECO:0000256" key="8">
    <source>
        <dbReference type="ARBA" id="ARBA00022741"/>
    </source>
</evidence>
<dbReference type="FunFam" id="2.30.30.40:FF:000229">
    <property type="entry name" value="Tyrosine-protein kinase"/>
    <property type="match status" value="1"/>
</dbReference>
<dbReference type="SMART" id="SM00219">
    <property type="entry name" value="TyrKc"/>
    <property type="match status" value="1"/>
</dbReference>
<keyword evidence="6 19" id="KW-0808">Transferase</keyword>
<dbReference type="InterPro" id="IPR001452">
    <property type="entry name" value="SH3_domain"/>
</dbReference>
<evidence type="ECO:0000256" key="18">
    <source>
        <dbReference type="PROSITE-ProRule" id="PRU10141"/>
    </source>
</evidence>
<dbReference type="SUPFAM" id="SSF55550">
    <property type="entry name" value="SH2 domain"/>
    <property type="match status" value="1"/>
</dbReference>
<dbReference type="PROSITE" id="PS50011">
    <property type="entry name" value="PROTEIN_KINASE_DOM"/>
    <property type="match status" value="1"/>
</dbReference>
<evidence type="ECO:0000256" key="2">
    <source>
        <dbReference type="ARBA" id="ARBA00004496"/>
    </source>
</evidence>
<dbReference type="InterPro" id="IPR036860">
    <property type="entry name" value="SH2_dom_sf"/>
</dbReference>
<dbReference type="InterPro" id="IPR017441">
    <property type="entry name" value="Protein_kinase_ATP_BS"/>
</dbReference>
<dbReference type="PRINTS" id="PR00452">
    <property type="entry name" value="SH3DOMAIN"/>
</dbReference>